<evidence type="ECO:0000259" key="3">
    <source>
        <dbReference type="Pfam" id="PF01408"/>
    </source>
</evidence>
<evidence type="ECO:0000259" key="4">
    <source>
        <dbReference type="Pfam" id="PF02894"/>
    </source>
</evidence>
<proteinExistence type="inferred from homology"/>
<feature type="domain" description="Gfo/Idh/MocA-like oxidoreductase N-terminal" evidence="3">
    <location>
        <begin position="13"/>
        <end position="86"/>
    </location>
</feature>
<dbReference type="Pfam" id="PF02894">
    <property type="entry name" value="GFO_IDH_MocA_C"/>
    <property type="match status" value="1"/>
</dbReference>
<gene>
    <name evidence="5" type="ORF">A3SI_14764</name>
</gene>
<dbReference type="GO" id="GO:0000166">
    <property type="term" value="F:nucleotide binding"/>
    <property type="evidence" value="ECO:0007669"/>
    <property type="project" value="InterPro"/>
</dbReference>
<reference evidence="5 6" key="1">
    <citation type="submission" date="2012-05" db="EMBL/GenBank/DDBJ databases">
        <title>Genome sequence of Nitritalea halalkaliphila LW7.</title>
        <authorList>
            <person name="Jangir P.K."/>
            <person name="Singh A."/>
            <person name="Shivaji S."/>
            <person name="Sharma R."/>
        </authorList>
    </citation>
    <scope>NUCLEOTIDE SEQUENCE [LARGE SCALE GENOMIC DNA]</scope>
    <source>
        <strain evidence="5 6">LW7</strain>
    </source>
</reference>
<keyword evidence="2" id="KW-0560">Oxidoreductase</keyword>
<evidence type="ECO:0000313" key="5">
    <source>
        <dbReference type="EMBL" id="EIM74857.1"/>
    </source>
</evidence>
<keyword evidence="6" id="KW-1185">Reference proteome</keyword>
<dbReference type="Gene3D" id="3.40.50.720">
    <property type="entry name" value="NAD(P)-binding Rossmann-like Domain"/>
    <property type="match status" value="1"/>
</dbReference>
<dbReference type="AlphaFoldDB" id="I5BZ55"/>
<dbReference type="PANTHER" id="PTHR43708">
    <property type="entry name" value="CONSERVED EXPRESSED OXIDOREDUCTASE (EUROFUNG)"/>
    <property type="match status" value="1"/>
</dbReference>
<dbReference type="STRING" id="1189621.A3SI_14764"/>
<dbReference type="Proteomes" id="UP000005551">
    <property type="component" value="Unassembled WGS sequence"/>
</dbReference>
<feature type="domain" description="Gfo/Idh/MocA-like oxidoreductase C-terminal" evidence="4">
    <location>
        <begin position="100"/>
        <end position="306"/>
    </location>
</feature>
<evidence type="ECO:0000313" key="6">
    <source>
        <dbReference type="Proteomes" id="UP000005551"/>
    </source>
</evidence>
<dbReference type="SUPFAM" id="SSF51735">
    <property type="entry name" value="NAD(P)-binding Rossmann-fold domains"/>
    <property type="match status" value="1"/>
</dbReference>
<evidence type="ECO:0000256" key="1">
    <source>
        <dbReference type="ARBA" id="ARBA00010928"/>
    </source>
</evidence>
<dbReference type="RefSeq" id="WP_009056212.1">
    <property type="nucleotide sequence ID" value="NZ_AJYA01000037.1"/>
</dbReference>
<sequence length="314" mass="34935">MVQRHGDEAKTLYPDVEIYRSLEDLLAADAADLVVILTPNALHFPQAKLALEAGKHVVVDKPVTVHAAEAEELQRLAVAKGLVLTVFQNRRWDGDFQTVRALVREERLGRLCHFESHFDRFRPEVGGNWREQAVPGNGITYDLGTHLIDQAYVLFGAPEALEASILVQREGTDADDFFDIRLFYPGLYVRLTASVLMAAPWPRFLLGGTAGTYQKFGLDVQEKAFKAGILPEGPDWGQEDPERYGQLFTGEQVHAVPTVAGDYRKFYANVAAAIRGEAALEVRMEEAIAVLRLVEAARRSQEMGRRLSASEIFG</sequence>
<dbReference type="InterPro" id="IPR004104">
    <property type="entry name" value="Gfo/Idh/MocA-like_OxRdtase_C"/>
</dbReference>
<comment type="similarity">
    <text evidence="1">Belongs to the Gfo/Idh/MocA family.</text>
</comment>
<dbReference type="InterPro" id="IPR000683">
    <property type="entry name" value="Gfo/Idh/MocA-like_OxRdtase_N"/>
</dbReference>
<protein>
    <submittedName>
        <fullName evidence="5">Oxidoreductase, NAD-binding Rossmann fold, GFO_IDH_MocA family protein</fullName>
    </submittedName>
</protein>
<evidence type="ECO:0000256" key="2">
    <source>
        <dbReference type="ARBA" id="ARBA00023002"/>
    </source>
</evidence>
<dbReference type="InterPro" id="IPR036291">
    <property type="entry name" value="NAD(P)-bd_dom_sf"/>
</dbReference>
<dbReference type="GO" id="GO:0016491">
    <property type="term" value="F:oxidoreductase activity"/>
    <property type="evidence" value="ECO:0007669"/>
    <property type="project" value="UniProtKB-KW"/>
</dbReference>
<name>I5BZ55_9BACT</name>
<dbReference type="PANTHER" id="PTHR43708:SF5">
    <property type="entry name" value="CONSERVED EXPRESSED OXIDOREDUCTASE (EUROFUNG)-RELATED"/>
    <property type="match status" value="1"/>
</dbReference>
<dbReference type="EMBL" id="AJYA01000037">
    <property type="protein sequence ID" value="EIM74857.1"/>
    <property type="molecule type" value="Genomic_DNA"/>
</dbReference>
<dbReference type="InterPro" id="IPR051317">
    <property type="entry name" value="Gfo/Idh/MocA_oxidoreduct"/>
</dbReference>
<organism evidence="5 6">
    <name type="scientific">Nitritalea halalkaliphila LW7</name>
    <dbReference type="NCBI Taxonomy" id="1189621"/>
    <lineage>
        <taxon>Bacteria</taxon>
        <taxon>Pseudomonadati</taxon>
        <taxon>Bacteroidota</taxon>
        <taxon>Cytophagia</taxon>
        <taxon>Cytophagales</taxon>
        <taxon>Cyclobacteriaceae</taxon>
        <taxon>Nitritalea</taxon>
    </lineage>
</organism>
<dbReference type="Pfam" id="PF01408">
    <property type="entry name" value="GFO_IDH_MocA"/>
    <property type="match status" value="1"/>
</dbReference>
<dbReference type="Gene3D" id="3.30.360.10">
    <property type="entry name" value="Dihydrodipicolinate Reductase, domain 2"/>
    <property type="match status" value="1"/>
</dbReference>
<accession>I5BZ55</accession>
<comment type="caution">
    <text evidence="5">The sequence shown here is derived from an EMBL/GenBank/DDBJ whole genome shotgun (WGS) entry which is preliminary data.</text>
</comment>